<comment type="similarity">
    <text evidence="1">Belongs to the cycloisomerase 2 family.</text>
</comment>
<dbReference type="EMBL" id="FMKA01000001">
    <property type="protein sequence ID" value="SCP95181.1"/>
    <property type="molecule type" value="Genomic_DNA"/>
</dbReference>
<keyword evidence="3" id="KW-1185">Reference proteome</keyword>
<evidence type="ECO:0000313" key="2">
    <source>
        <dbReference type="EMBL" id="SCP95181.1"/>
    </source>
</evidence>
<dbReference type="SUPFAM" id="SSF51004">
    <property type="entry name" value="C-terminal (heme d1) domain of cytochrome cd1-nitrite reductase"/>
    <property type="match status" value="1"/>
</dbReference>
<accession>A0A1D3TP66</accession>
<name>A0A1D3TP66_9FIRM</name>
<dbReference type="RefSeq" id="WP_091229244.1">
    <property type="nucleotide sequence ID" value="NZ_FMKA01000001.1"/>
</dbReference>
<dbReference type="GO" id="GO:0017057">
    <property type="term" value="F:6-phosphogluconolactonase activity"/>
    <property type="evidence" value="ECO:0007669"/>
    <property type="project" value="TreeGrafter"/>
</dbReference>
<dbReference type="GO" id="GO:0005829">
    <property type="term" value="C:cytosol"/>
    <property type="evidence" value="ECO:0007669"/>
    <property type="project" value="TreeGrafter"/>
</dbReference>
<dbReference type="Gene3D" id="2.130.10.10">
    <property type="entry name" value="YVTN repeat-like/Quinoprotein amine dehydrogenase"/>
    <property type="match status" value="1"/>
</dbReference>
<dbReference type="InterPro" id="IPR019405">
    <property type="entry name" value="Lactonase_7-beta_prop"/>
</dbReference>
<protein>
    <submittedName>
        <fullName evidence="2">6-phosphogluconolactonase</fullName>
    </submittedName>
</protein>
<dbReference type="AlphaFoldDB" id="A0A1D3TP66"/>
<evidence type="ECO:0000313" key="3">
    <source>
        <dbReference type="Proteomes" id="UP000199315"/>
    </source>
</evidence>
<evidence type="ECO:0000256" key="1">
    <source>
        <dbReference type="ARBA" id="ARBA00005564"/>
    </source>
</evidence>
<dbReference type="InterPro" id="IPR050282">
    <property type="entry name" value="Cycloisomerase_2"/>
</dbReference>
<sequence length="351" mass="39279">MEKEKYVAYVGTYTHGHSEGIHIYDLDAKEGRMTERKVVKIHNPSYITKSADGKYLYSIADEGVVSFLIKPDGDLAMTSIRSIQGMRGCHLSTDKANKYLFVAGYHDGKVTVMRLKEDGTIGDIADQVFHKGLGSIAERNFRPHVNCVTLTPDEKYLCAVDLGVDHVKLYRFNHDTGKISLVDFLRCELESAPRHMRFSHDGKFAYLICELKNYINVYSYDGTKKNPKFELIQNVPTVKSGDNKGTAAAAMEFSMDGNYLYCSNAGDNSVGIFRIDKKTGLLTMLNILPISGDYPKDIEIFPDGKHLISLNHESNEITIFKVNYDNGNIVLNGKPIAIETPNCIIVSKIEN</sequence>
<dbReference type="InterPro" id="IPR011048">
    <property type="entry name" value="Haem_d1_sf"/>
</dbReference>
<dbReference type="OrthoDB" id="9790815at2"/>
<reference evidence="2 3" key="1">
    <citation type="submission" date="2016-09" db="EMBL/GenBank/DDBJ databases">
        <authorList>
            <person name="Capua I."/>
            <person name="De Benedictis P."/>
            <person name="Joannis T."/>
            <person name="Lombin L.H."/>
            <person name="Cattoli G."/>
        </authorList>
    </citation>
    <scope>NUCLEOTIDE SEQUENCE [LARGE SCALE GENOMIC DNA]</scope>
    <source>
        <strain evidence="2 3">GluBS11</strain>
    </source>
</reference>
<dbReference type="InterPro" id="IPR015943">
    <property type="entry name" value="WD40/YVTN_repeat-like_dom_sf"/>
</dbReference>
<proteinExistence type="inferred from homology"/>
<dbReference type="PANTHER" id="PTHR30344">
    <property type="entry name" value="6-PHOSPHOGLUCONOLACTONASE-RELATED"/>
    <property type="match status" value="1"/>
</dbReference>
<dbReference type="Pfam" id="PF10282">
    <property type="entry name" value="Lactonase"/>
    <property type="match status" value="1"/>
</dbReference>
<dbReference type="STRING" id="1619234.SAMN05421730_1001376"/>
<gene>
    <name evidence="2" type="ORF">SAMN05421730_1001376</name>
</gene>
<organism evidence="2 3">
    <name type="scientific">Anaerobium acetethylicum</name>
    <dbReference type="NCBI Taxonomy" id="1619234"/>
    <lineage>
        <taxon>Bacteria</taxon>
        <taxon>Bacillati</taxon>
        <taxon>Bacillota</taxon>
        <taxon>Clostridia</taxon>
        <taxon>Lachnospirales</taxon>
        <taxon>Lachnospiraceae</taxon>
        <taxon>Anaerobium</taxon>
    </lineage>
</organism>
<dbReference type="Proteomes" id="UP000199315">
    <property type="component" value="Unassembled WGS sequence"/>
</dbReference>
<dbReference type="PANTHER" id="PTHR30344:SF1">
    <property type="entry name" value="6-PHOSPHOGLUCONOLACTONASE"/>
    <property type="match status" value="1"/>
</dbReference>